<dbReference type="Pfam" id="PF13523">
    <property type="entry name" value="Acetyltransf_8"/>
    <property type="match status" value="1"/>
</dbReference>
<sequence length="347" mass="37590">MQTSPPFLAFAASDRPLTVHHAGDRLRVAGAGEALLHAVVAPGRPPRLAAVEIAAAPEAALAAVAAALEALTASETVERVVLEGDAIASLAPALHAAGLALPDAAGGLTAHAAMAWQRPEPWLGRREAPFPALAALSGGRRHPVRAPKPAGVVYTRWIPWLAAPLSFRVAHPEADLDRLHAWMNDPRVAAVWDEAGDAQKHRRYLETLTADPHVLPLVGSIGGEPFGWFEVYWAKENRIAPFCEAGDHDRGWHVLIGEERFRGRAHVSAWLPSLMHAIFLDDPRTVRIVGEPRADHARQLRNLERSGFARIATFDFPHKRAALVSLGRERFFGDRLWVPGAATEAVS</sequence>
<proteinExistence type="predicted"/>
<feature type="domain" description="Acyltransferase MbtK/IucB-like conserved" evidence="2">
    <location>
        <begin position="168"/>
        <end position="215"/>
    </location>
</feature>
<dbReference type="PANTHER" id="PTHR31438:SF1">
    <property type="entry name" value="LYSINE N-ACYLTRANSFERASE C17G9.06C-RELATED"/>
    <property type="match status" value="1"/>
</dbReference>
<dbReference type="InterPro" id="IPR016181">
    <property type="entry name" value="Acyl_CoA_acyltransferase"/>
</dbReference>
<reference evidence="3" key="1">
    <citation type="journal article" date="2021" name="Front. Microbiol.">
        <title>Comprehensive Comparative Genomics and Phenotyping of Methylobacterium Species.</title>
        <authorList>
            <person name="Alessa O."/>
            <person name="Ogura Y."/>
            <person name="Fujitani Y."/>
            <person name="Takami H."/>
            <person name="Hayashi T."/>
            <person name="Sahin N."/>
            <person name="Tani A."/>
        </authorList>
    </citation>
    <scope>NUCLEOTIDE SEQUENCE</scope>
    <source>
        <strain evidence="3">KCTC 52305</strain>
    </source>
</reference>
<gene>
    <name evidence="3" type="ORF">OPKNFCMD_4253</name>
</gene>
<evidence type="ECO:0000259" key="2">
    <source>
        <dbReference type="SMART" id="SM01006"/>
    </source>
</evidence>
<dbReference type="Proteomes" id="UP001055167">
    <property type="component" value="Unassembled WGS sequence"/>
</dbReference>
<comment type="caution">
    <text evidence="3">The sequence shown here is derived from an EMBL/GenBank/DDBJ whole genome shotgun (WGS) entry which is preliminary data.</text>
</comment>
<dbReference type="SUPFAM" id="SSF55729">
    <property type="entry name" value="Acyl-CoA N-acyltransferases (Nat)"/>
    <property type="match status" value="1"/>
</dbReference>
<reference evidence="3" key="2">
    <citation type="submission" date="2021-08" db="EMBL/GenBank/DDBJ databases">
        <authorList>
            <person name="Tani A."/>
            <person name="Ola A."/>
            <person name="Ogura Y."/>
            <person name="Katsura K."/>
            <person name="Hayashi T."/>
        </authorList>
    </citation>
    <scope>NUCLEOTIDE SEQUENCE</scope>
    <source>
        <strain evidence="3">KCTC 52305</strain>
    </source>
</reference>
<evidence type="ECO:0000313" key="4">
    <source>
        <dbReference type="Proteomes" id="UP001055167"/>
    </source>
</evidence>
<organism evidence="3 4">
    <name type="scientific">Methylobacterium crusticola</name>
    <dbReference type="NCBI Taxonomy" id="1697972"/>
    <lineage>
        <taxon>Bacteria</taxon>
        <taxon>Pseudomonadati</taxon>
        <taxon>Pseudomonadota</taxon>
        <taxon>Alphaproteobacteria</taxon>
        <taxon>Hyphomicrobiales</taxon>
        <taxon>Methylobacteriaceae</taxon>
        <taxon>Methylobacterium</taxon>
    </lineage>
</organism>
<dbReference type="RefSeq" id="WP_128560478.1">
    <property type="nucleotide sequence ID" value="NZ_BPQH01000013.1"/>
</dbReference>
<protein>
    <recommendedName>
        <fullName evidence="2">Acyltransferase MbtK/IucB-like conserved domain-containing protein</fullName>
    </recommendedName>
</protein>
<dbReference type="InterPro" id="IPR019432">
    <property type="entry name" value="Acyltransferase_MbtK/IucB-like"/>
</dbReference>
<accession>A0ABQ4R1S5</accession>
<dbReference type="SMART" id="SM01006">
    <property type="entry name" value="AlcB"/>
    <property type="match status" value="1"/>
</dbReference>
<dbReference type="Gene3D" id="3.40.630.30">
    <property type="match status" value="1"/>
</dbReference>
<dbReference type="EMBL" id="BPQH01000013">
    <property type="protein sequence ID" value="GJD51498.1"/>
    <property type="molecule type" value="Genomic_DNA"/>
</dbReference>
<evidence type="ECO:0000256" key="1">
    <source>
        <dbReference type="ARBA" id="ARBA00004924"/>
    </source>
</evidence>
<comment type="pathway">
    <text evidence="1">Siderophore biosynthesis.</text>
</comment>
<dbReference type="PANTHER" id="PTHR31438">
    <property type="entry name" value="LYSINE N-ACYLTRANSFERASE C17G9.06C-RELATED"/>
    <property type="match status" value="1"/>
</dbReference>
<name>A0ABQ4R1S5_9HYPH</name>
<evidence type="ECO:0000313" key="3">
    <source>
        <dbReference type="EMBL" id="GJD51498.1"/>
    </source>
</evidence>
<keyword evidence="4" id="KW-1185">Reference proteome</keyword>